<keyword evidence="1" id="KW-1277">Toxin-antitoxin system</keyword>
<evidence type="ECO:0000313" key="4">
    <source>
        <dbReference type="Proteomes" id="UP000196655"/>
    </source>
</evidence>
<evidence type="ECO:0000256" key="1">
    <source>
        <dbReference type="ARBA" id="ARBA00022649"/>
    </source>
</evidence>
<dbReference type="Pfam" id="PF07362">
    <property type="entry name" value="CcdA"/>
    <property type="match status" value="1"/>
</dbReference>
<keyword evidence="4" id="KW-1185">Reference proteome</keyword>
<evidence type="ECO:0000313" key="3">
    <source>
        <dbReference type="EMBL" id="OWJ68006.1"/>
    </source>
</evidence>
<proteinExistence type="predicted"/>
<dbReference type="InterPro" id="IPR009956">
    <property type="entry name" value="Post-segregation_anti-tox_CcdA"/>
</dbReference>
<name>A0A211ZS52_9PROT</name>
<dbReference type="EMBL" id="NHON01000008">
    <property type="protein sequence ID" value="OWJ68006.1"/>
    <property type="molecule type" value="Genomic_DNA"/>
</dbReference>
<gene>
    <name evidence="3" type="ORF">BWR60_06060</name>
</gene>
<protein>
    <recommendedName>
        <fullName evidence="5">Post-segregation antitoxin CcdA</fullName>
    </recommendedName>
</protein>
<feature type="region of interest" description="Disordered" evidence="2">
    <location>
        <begin position="1"/>
        <end position="46"/>
    </location>
</feature>
<accession>A0A211ZS52</accession>
<reference evidence="4" key="1">
    <citation type="submission" date="2017-05" db="EMBL/GenBank/DDBJ databases">
        <authorList>
            <person name="Macchi M."/>
            <person name="Festa S."/>
            <person name="Coppotelli B.M."/>
            <person name="Morelli I.S."/>
        </authorList>
    </citation>
    <scope>NUCLEOTIDE SEQUENCE [LARGE SCALE GENOMIC DNA]</scope>
    <source>
        <strain evidence="4">I</strain>
    </source>
</reference>
<organism evidence="3 4">
    <name type="scientific">Inquilinus limosus</name>
    <dbReference type="NCBI Taxonomy" id="171674"/>
    <lineage>
        <taxon>Bacteria</taxon>
        <taxon>Pseudomonadati</taxon>
        <taxon>Pseudomonadota</taxon>
        <taxon>Alphaproteobacteria</taxon>
        <taxon>Rhodospirillales</taxon>
        <taxon>Rhodospirillaceae</taxon>
        <taxon>Inquilinus</taxon>
    </lineage>
</organism>
<dbReference type="AlphaFoldDB" id="A0A211ZS52"/>
<dbReference type="Proteomes" id="UP000196655">
    <property type="component" value="Unassembled WGS sequence"/>
</dbReference>
<dbReference type="OrthoDB" id="8687660at2"/>
<comment type="caution">
    <text evidence="3">The sequence shown here is derived from an EMBL/GenBank/DDBJ whole genome shotgun (WGS) entry which is preliminary data.</text>
</comment>
<evidence type="ECO:0008006" key="5">
    <source>
        <dbReference type="Google" id="ProtNLM"/>
    </source>
</evidence>
<evidence type="ECO:0000256" key="2">
    <source>
        <dbReference type="SAM" id="MobiDB-lite"/>
    </source>
</evidence>
<dbReference type="RefSeq" id="WP_088150118.1">
    <property type="nucleotide sequence ID" value="NZ_NHON01000008.1"/>
</dbReference>
<sequence length="58" mass="6853">MTDRNKSKDRDPKGAADEAGRRGEAERWKEENAEAIRSHNERVKREGLILARYRRFPK</sequence>